<gene>
    <name evidence="1" type="ORF">CQA01_18600</name>
</gene>
<dbReference type="EMBL" id="BJYV01000006">
    <property type="protein sequence ID" value="GEO21326.1"/>
    <property type="molecule type" value="Genomic_DNA"/>
</dbReference>
<evidence type="ECO:0000313" key="2">
    <source>
        <dbReference type="Proteomes" id="UP000321301"/>
    </source>
</evidence>
<name>A0A512CAU1_9BACT</name>
<comment type="caution">
    <text evidence="1">The sequence shown here is derived from an EMBL/GenBank/DDBJ whole genome shotgun (WGS) entry which is preliminary data.</text>
</comment>
<dbReference type="AlphaFoldDB" id="A0A512CAU1"/>
<accession>A0A512CAU1</accession>
<evidence type="ECO:0000313" key="1">
    <source>
        <dbReference type="EMBL" id="GEO21326.1"/>
    </source>
</evidence>
<proteinExistence type="predicted"/>
<sequence length="82" mass="9419">MYSSCPTRKKWTEKVAVNLLNKACRDQRVSKHFDGLFNNVKIKIFNFGFTTHSKIAETVEVIEIISKVKFHEGDKESSPSTK</sequence>
<dbReference type="Proteomes" id="UP000321301">
    <property type="component" value="Unassembled WGS sequence"/>
</dbReference>
<protein>
    <submittedName>
        <fullName evidence="1">Uncharacterized protein</fullName>
    </submittedName>
</protein>
<reference evidence="1 2" key="1">
    <citation type="submission" date="2019-07" db="EMBL/GenBank/DDBJ databases">
        <title>Whole genome shotgun sequence of Cyclobacterium qasimii NBRC 106168.</title>
        <authorList>
            <person name="Hosoyama A."/>
            <person name="Uohara A."/>
            <person name="Ohji S."/>
            <person name="Ichikawa N."/>
        </authorList>
    </citation>
    <scope>NUCLEOTIDE SEQUENCE [LARGE SCALE GENOMIC DNA]</scope>
    <source>
        <strain evidence="1 2">NBRC 106168</strain>
    </source>
</reference>
<keyword evidence="2" id="KW-1185">Reference proteome</keyword>
<organism evidence="1 2">
    <name type="scientific">Cyclobacterium qasimii</name>
    <dbReference type="NCBI Taxonomy" id="1350429"/>
    <lineage>
        <taxon>Bacteria</taxon>
        <taxon>Pseudomonadati</taxon>
        <taxon>Bacteroidota</taxon>
        <taxon>Cytophagia</taxon>
        <taxon>Cytophagales</taxon>
        <taxon>Cyclobacteriaceae</taxon>
        <taxon>Cyclobacterium</taxon>
    </lineage>
</organism>